<organism evidence="3 4">
    <name type="scientific">Trypanosoma conorhini</name>
    <dbReference type="NCBI Taxonomy" id="83891"/>
    <lineage>
        <taxon>Eukaryota</taxon>
        <taxon>Discoba</taxon>
        <taxon>Euglenozoa</taxon>
        <taxon>Kinetoplastea</taxon>
        <taxon>Metakinetoplastina</taxon>
        <taxon>Trypanosomatida</taxon>
        <taxon>Trypanosomatidae</taxon>
        <taxon>Trypanosoma</taxon>
    </lineage>
</organism>
<dbReference type="PANTHER" id="PTHR45890:SF3">
    <property type="entry name" value="PROTEIN KINASE DOMAIN-CONTAINING PROTEIN"/>
    <property type="match status" value="1"/>
</dbReference>
<sequence length="530" mass="61130">MLFRRFLGRRALVTLVGVPVVSLGGLGIYVEYRKSTQPSISISYPVFDEYGSMRLDGKLLMKPGSLSVAGRIVELFLLFFPLAVLYVVMRIRRGWYLRWLELLLRAVERAGPAFVKAGQWSCTRNDIFSPEFRSVFRRLYSEVDTHPYTTTLQVLREEFQKDPSELFSEIEPTPVGSGSIGQVHMARLRQTGEKVVVKVMHPKIVETILKDFRIIMETARLLDKYFPSLEMYELPSLARAWRDHLAAQLDFRVEAKHLSIFRENFRHESFVDFPKPLFSTQRVLVESFCKGEPASPEFLSAQEEYVRDILARKGLNTWCKMLLHDNFVHGDMHPGNILIDTSDPHDPRISLIDVGLCQRISPAEADLAHDLMESFVRWKSDLCCSSLLRMGTTQKFVERKKFEQEVDWLFEHWRPKKSSDFAVTNILQSLFECIRENHVQMDPPFVALLFSVLVLESFIMNLNPEFNMVRHAAPWLLGEGHISYGLAKNILLTRLDVLKQDLGVLRGRLRDGVHGRMLQNNGGRLGRSEW</sequence>
<dbReference type="PANTHER" id="PTHR45890">
    <property type="entry name" value="AARF DOMAIN CONTAINING KINASE 2 (PREDICTED)"/>
    <property type="match status" value="1"/>
</dbReference>
<dbReference type="EMBL" id="MKKU01000108">
    <property type="protein sequence ID" value="RNF23970.1"/>
    <property type="molecule type" value="Genomic_DNA"/>
</dbReference>
<evidence type="ECO:0000256" key="1">
    <source>
        <dbReference type="SAM" id="Phobius"/>
    </source>
</evidence>
<dbReference type="AlphaFoldDB" id="A0A3R7PR90"/>
<dbReference type="InterPro" id="IPR004147">
    <property type="entry name" value="ABC1_dom"/>
</dbReference>
<keyword evidence="1" id="KW-1133">Transmembrane helix</keyword>
<protein>
    <submittedName>
        <fullName evidence="3">Ubiquinone biosynthesis protein</fullName>
        <ecNumber evidence="3">2.7.-.-</ecNumber>
    </submittedName>
</protein>
<comment type="caution">
    <text evidence="3">The sequence shown here is derived from an EMBL/GenBank/DDBJ whole genome shotgun (WGS) entry which is preliminary data.</text>
</comment>
<dbReference type="EC" id="2.7.-.-" evidence="3"/>
<proteinExistence type="predicted"/>
<evidence type="ECO:0000259" key="2">
    <source>
        <dbReference type="PROSITE" id="PS50011"/>
    </source>
</evidence>
<dbReference type="Proteomes" id="UP000284403">
    <property type="component" value="Unassembled WGS sequence"/>
</dbReference>
<name>A0A3R7PR90_9TRYP</name>
<dbReference type="GO" id="GO:0005524">
    <property type="term" value="F:ATP binding"/>
    <property type="evidence" value="ECO:0007669"/>
    <property type="project" value="InterPro"/>
</dbReference>
<dbReference type="OrthoDB" id="427480at2759"/>
<keyword evidence="1" id="KW-0812">Transmembrane</keyword>
<dbReference type="PROSITE" id="PS50011">
    <property type="entry name" value="PROTEIN_KINASE_DOM"/>
    <property type="match status" value="1"/>
</dbReference>
<gene>
    <name evidence="3" type="ORF">Tco025E_02674</name>
</gene>
<keyword evidence="3" id="KW-0830">Ubiquinone</keyword>
<dbReference type="Gene3D" id="1.10.510.10">
    <property type="entry name" value="Transferase(Phosphotransferase) domain 1"/>
    <property type="match status" value="1"/>
</dbReference>
<reference evidence="3 4" key="1">
    <citation type="journal article" date="2018" name="BMC Genomics">
        <title>Genomic comparison of Trypanosoma conorhini and Trypanosoma rangeli to Trypanosoma cruzi strains of high and low virulence.</title>
        <authorList>
            <person name="Bradwell K.R."/>
            <person name="Koparde V.N."/>
            <person name="Matveyev A.V."/>
            <person name="Serrano M.G."/>
            <person name="Alves J.M."/>
            <person name="Parikh H."/>
            <person name="Huang B."/>
            <person name="Lee V."/>
            <person name="Espinosa-Alvarez O."/>
            <person name="Ortiz P.A."/>
            <person name="Costa-Martins A.G."/>
            <person name="Teixeira M.M."/>
            <person name="Buck G.A."/>
        </authorList>
    </citation>
    <scope>NUCLEOTIDE SEQUENCE [LARGE SCALE GENOMIC DNA]</scope>
    <source>
        <strain evidence="3 4">025E</strain>
    </source>
</reference>
<dbReference type="GeneID" id="40316285"/>
<evidence type="ECO:0000313" key="3">
    <source>
        <dbReference type="EMBL" id="RNF23970.1"/>
    </source>
</evidence>
<dbReference type="Gene3D" id="3.30.200.20">
    <property type="entry name" value="Phosphorylase Kinase, domain 1"/>
    <property type="match status" value="1"/>
</dbReference>
<evidence type="ECO:0000313" key="4">
    <source>
        <dbReference type="Proteomes" id="UP000284403"/>
    </source>
</evidence>
<dbReference type="SUPFAM" id="SSF56112">
    <property type="entry name" value="Protein kinase-like (PK-like)"/>
    <property type="match status" value="1"/>
</dbReference>
<dbReference type="RefSeq" id="XP_029230318.1">
    <property type="nucleotide sequence ID" value="XM_029369598.1"/>
</dbReference>
<dbReference type="InterPro" id="IPR000719">
    <property type="entry name" value="Prot_kinase_dom"/>
</dbReference>
<feature type="domain" description="Protein kinase" evidence="2">
    <location>
        <begin position="169"/>
        <end position="530"/>
    </location>
</feature>
<dbReference type="GO" id="GO:0004672">
    <property type="term" value="F:protein kinase activity"/>
    <property type="evidence" value="ECO:0007669"/>
    <property type="project" value="InterPro"/>
</dbReference>
<dbReference type="Pfam" id="PF03109">
    <property type="entry name" value="ABC1"/>
    <property type="match status" value="1"/>
</dbReference>
<feature type="transmembrane region" description="Helical" evidence="1">
    <location>
        <begin position="68"/>
        <end position="88"/>
    </location>
</feature>
<feature type="transmembrane region" description="Helical" evidence="1">
    <location>
        <begin position="12"/>
        <end position="30"/>
    </location>
</feature>
<keyword evidence="3" id="KW-0808">Transferase</keyword>
<dbReference type="InterPro" id="IPR052402">
    <property type="entry name" value="ADCK_kinase"/>
</dbReference>
<keyword evidence="4" id="KW-1185">Reference proteome</keyword>
<dbReference type="InterPro" id="IPR011009">
    <property type="entry name" value="Kinase-like_dom_sf"/>
</dbReference>
<keyword evidence="1" id="KW-0472">Membrane</keyword>
<accession>A0A3R7PR90</accession>